<sequence length="11" mass="1328">MQQPHFGDRRG</sequence>
<protein>
    <submittedName>
        <fullName evidence="1">F1-ATPase epsilon subunit</fullName>
    </submittedName>
</protein>
<organism evidence="1">
    <name type="scientific">Capsicum annuum</name>
    <name type="common">Capsicum pepper</name>
    <dbReference type="NCBI Taxonomy" id="4072"/>
    <lineage>
        <taxon>Eukaryota</taxon>
        <taxon>Viridiplantae</taxon>
        <taxon>Streptophyta</taxon>
        <taxon>Embryophyta</taxon>
        <taxon>Tracheophyta</taxon>
        <taxon>Spermatophyta</taxon>
        <taxon>Magnoliopsida</taxon>
        <taxon>eudicotyledons</taxon>
        <taxon>Gunneridae</taxon>
        <taxon>Pentapetalae</taxon>
        <taxon>asterids</taxon>
        <taxon>lamiids</taxon>
        <taxon>Solanales</taxon>
        <taxon>Solanaceae</taxon>
        <taxon>Solanoideae</taxon>
        <taxon>Capsiceae</taxon>
        <taxon>Capsicum</taxon>
    </lineage>
</organism>
<proteinExistence type="evidence at transcript level"/>
<accession>Q6RVW4</accession>
<reference evidence="1" key="1">
    <citation type="submission" date="2003-11" db="EMBL/GenBank/DDBJ databases">
        <title>Monitoring expression patterns of 2500 hot pepper genes under cold stress by using full-length cDNA microarray.</title>
        <authorList>
            <person name="Kim S."/>
            <person name="Lee K.-W."/>
        </authorList>
    </citation>
    <scope>NUCLEOTIDE SEQUENCE</scope>
</reference>
<evidence type="ECO:0000313" key="1">
    <source>
        <dbReference type="EMBL" id="AAR83890.1"/>
    </source>
</evidence>
<dbReference type="EMBL" id="AY488489">
    <property type="protein sequence ID" value="AAR83890.1"/>
    <property type="molecule type" value="mRNA"/>
</dbReference>
<name>Q6RVW4_CAPAN</name>